<feature type="transmembrane region" description="Helical" evidence="1">
    <location>
        <begin position="134"/>
        <end position="157"/>
    </location>
</feature>
<keyword evidence="1" id="KW-0812">Transmembrane</keyword>
<accession>A0A090DVQ6</accession>
<evidence type="ECO:0000256" key="1">
    <source>
        <dbReference type="SAM" id="Phobius"/>
    </source>
</evidence>
<feature type="transmembrane region" description="Helical" evidence="1">
    <location>
        <begin position="177"/>
        <end position="194"/>
    </location>
</feature>
<dbReference type="RefSeq" id="WP_154017594.1">
    <property type="nucleotide sequence ID" value="NZ_CCEJ010000001.1"/>
</dbReference>
<reference evidence="2" key="2">
    <citation type="submission" date="2014-09" db="EMBL/GenBank/DDBJ databases">
        <title>Criblamydia sequanensis harbors a mega-plasmid encoding arsenite resistance.</title>
        <authorList>
            <person name="Bertelli C."/>
            <person name="Goesmann A."/>
            <person name="Greub G."/>
        </authorList>
    </citation>
    <scope>NUCLEOTIDE SEQUENCE [LARGE SCALE GENOMIC DNA]</scope>
    <source>
        <strain evidence="2">CRIB-18</strain>
    </source>
</reference>
<dbReference type="Proteomes" id="UP000031552">
    <property type="component" value="Unassembled WGS sequence"/>
</dbReference>
<evidence type="ECO:0000313" key="3">
    <source>
        <dbReference type="Proteomes" id="UP000031552"/>
    </source>
</evidence>
<sequence length="226" mass="24057">MTSVSTLGSRIHGATEATLEGIVQVKENPDALYKALNVAYYTTMGVQQVATATSPLLIHQQAAGGISVIDVFEIFSVLDYWINGKFIKDATWEGFFNLLGNICMGIATMGGIVLWAAEMGFYKLADAAVKIGSWIINVGSALLFLVRFTAMAGFTLFCANAVKDAVLAKNDKERTKAILDVAALGSSAVLQILFMAAANVWAIVLFGVISSGLGIASFLYGHFNKA</sequence>
<feature type="transmembrane region" description="Helical" evidence="1">
    <location>
        <begin position="200"/>
        <end position="220"/>
    </location>
</feature>
<proteinExistence type="predicted"/>
<keyword evidence="3" id="KW-1185">Reference proteome</keyword>
<reference evidence="2" key="1">
    <citation type="submission" date="2013-12" db="EMBL/GenBank/DDBJ databases">
        <authorList>
            <person name="Linke B."/>
        </authorList>
    </citation>
    <scope>NUCLEOTIDE SEQUENCE [LARGE SCALE GENOMIC DNA]</scope>
    <source>
        <strain evidence="2">CRIB-18</strain>
    </source>
</reference>
<feature type="transmembrane region" description="Helical" evidence="1">
    <location>
        <begin position="94"/>
        <end position="114"/>
    </location>
</feature>
<dbReference type="OrthoDB" id="9858731at2"/>
<keyword evidence="1" id="KW-0472">Membrane</keyword>
<protein>
    <submittedName>
        <fullName evidence="2">Membrane protein</fullName>
    </submittedName>
</protein>
<keyword evidence="1" id="KW-1133">Transmembrane helix</keyword>
<comment type="caution">
    <text evidence="2">The sequence shown here is derived from an EMBL/GenBank/DDBJ whole genome shotgun (WGS) entry which is preliminary data.</text>
</comment>
<dbReference type="AlphaFoldDB" id="A0A090DVQ6"/>
<evidence type="ECO:0000313" key="2">
    <source>
        <dbReference type="EMBL" id="CDR33049.1"/>
    </source>
</evidence>
<dbReference type="STRING" id="1437425.CSEC_0210"/>
<name>A0A090DVQ6_9BACT</name>
<organism evidence="2 3">
    <name type="scientific">Candidatus Criblamydia sequanensis CRIB-18</name>
    <dbReference type="NCBI Taxonomy" id="1437425"/>
    <lineage>
        <taxon>Bacteria</taxon>
        <taxon>Pseudomonadati</taxon>
        <taxon>Chlamydiota</taxon>
        <taxon>Chlamydiia</taxon>
        <taxon>Parachlamydiales</taxon>
        <taxon>Candidatus Criblamydiaceae</taxon>
        <taxon>Candidatus Criblamydia</taxon>
    </lineage>
</organism>
<dbReference type="EMBL" id="CCEJ010000001">
    <property type="protein sequence ID" value="CDR33049.1"/>
    <property type="molecule type" value="Genomic_DNA"/>
</dbReference>
<gene>
    <name evidence="2" type="ORF">CSEC_0210</name>
</gene>